<evidence type="ECO:0000313" key="2">
    <source>
        <dbReference type="Proteomes" id="UP001303046"/>
    </source>
</evidence>
<accession>A0ABR1C2N2</accession>
<proteinExistence type="predicted"/>
<organism evidence="1 2">
    <name type="scientific">Necator americanus</name>
    <name type="common">Human hookworm</name>
    <dbReference type="NCBI Taxonomy" id="51031"/>
    <lineage>
        <taxon>Eukaryota</taxon>
        <taxon>Metazoa</taxon>
        <taxon>Ecdysozoa</taxon>
        <taxon>Nematoda</taxon>
        <taxon>Chromadorea</taxon>
        <taxon>Rhabditida</taxon>
        <taxon>Rhabditina</taxon>
        <taxon>Rhabditomorpha</taxon>
        <taxon>Strongyloidea</taxon>
        <taxon>Ancylostomatidae</taxon>
        <taxon>Bunostominae</taxon>
        <taxon>Necator</taxon>
    </lineage>
</organism>
<comment type="caution">
    <text evidence="1">The sequence shown here is derived from an EMBL/GenBank/DDBJ whole genome shotgun (WGS) entry which is preliminary data.</text>
</comment>
<sequence>MFQADGLITIPVEFAYSFAKVDVLDKFPKFSTTSSDSIKNLQTYMKNAVKLAITEEAKRAGVENLVSDIANQITPTVHYSPMNCSKADSKAIAPSSHPFLFIPKKECRYVECLRCCLGGPGYACVVINDVITNVSYDAQNAVEIPEQFQQFIVSLTVRLFYCT</sequence>
<dbReference type="Proteomes" id="UP001303046">
    <property type="component" value="Unassembled WGS sequence"/>
</dbReference>
<dbReference type="EMBL" id="JAVFWL010000002">
    <property type="protein sequence ID" value="KAK6732400.1"/>
    <property type="molecule type" value="Genomic_DNA"/>
</dbReference>
<reference evidence="1 2" key="1">
    <citation type="submission" date="2023-08" db="EMBL/GenBank/DDBJ databases">
        <title>A Necator americanus chromosomal reference genome.</title>
        <authorList>
            <person name="Ilik V."/>
            <person name="Petrzelkova K.J."/>
            <person name="Pardy F."/>
            <person name="Fuh T."/>
            <person name="Niatou-Singa F.S."/>
            <person name="Gouil Q."/>
            <person name="Baker L."/>
            <person name="Ritchie M.E."/>
            <person name="Jex A.R."/>
            <person name="Gazzola D."/>
            <person name="Li H."/>
            <person name="Toshio Fujiwara R."/>
            <person name="Zhan B."/>
            <person name="Aroian R.V."/>
            <person name="Pafco B."/>
            <person name="Schwarz E.M."/>
        </authorList>
    </citation>
    <scope>NUCLEOTIDE SEQUENCE [LARGE SCALE GENOMIC DNA]</scope>
    <source>
        <strain evidence="1 2">Aroian</strain>
        <tissue evidence="1">Whole animal</tissue>
    </source>
</reference>
<evidence type="ECO:0000313" key="1">
    <source>
        <dbReference type="EMBL" id="KAK6732400.1"/>
    </source>
</evidence>
<gene>
    <name evidence="1" type="primary">Necator_chrII.g4447</name>
    <name evidence="1" type="ORF">RB195_016655</name>
</gene>
<keyword evidence="2" id="KW-1185">Reference proteome</keyword>
<protein>
    <submittedName>
        <fullName evidence="1">Uncharacterized protein</fullName>
    </submittedName>
</protein>
<name>A0ABR1C2N2_NECAM</name>